<dbReference type="EMBL" id="JAYMYR010000006">
    <property type="protein sequence ID" value="KAK7356634.1"/>
    <property type="molecule type" value="Genomic_DNA"/>
</dbReference>
<feature type="transmembrane region" description="Helical" evidence="1">
    <location>
        <begin position="96"/>
        <end position="119"/>
    </location>
</feature>
<keyword evidence="1" id="KW-1133">Transmembrane helix</keyword>
<name>A0AAN9MPM1_PHACN</name>
<evidence type="ECO:0000256" key="1">
    <source>
        <dbReference type="SAM" id="Phobius"/>
    </source>
</evidence>
<keyword evidence="1" id="KW-0812">Transmembrane</keyword>
<dbReference type="Proteomes" id="UP001374584">
    <property type="component" value="Unassembled WGS sequence"/>
</dbReference>
<evidence type="ECO:0000313" key="3">
    <source>
        <dbReference type="Proteomes" id="UP001374584"/>
    </source>
</evidence>
<organism evidence="2 3">
    <name type="scientific">Phaseolus coccineus</name>
    <name type="common">Scarlet runner bean</name>
    <name type="synonym">Phaseolus multiflorus</name>
    <dbReference type="NCBI Taxonomy" id="3886"/>
    <lineage>
        <taxon>Eukaryota</taxon>
        <taxon>Viridiplantae</taxon>
        <taxon>Streptophyta</taxon>
        <taxon>Embryophyta</taxon>
        <taxon>Tracheophyta</taxon>
        <taxon>Spermatophyta</taxon>
        <taxon>Magnoliopsida</taxon>
        <taxon>eudicotyledons</taxon>
        <taxon>Gunneridae</taxon>
        <taxon>Pentapetalae</taxon>
        <taxon>rosids</taxon>
        <taxon>fabids</taxon>
        <taxon>Fabales</taxon>
        <taxon>Fabaceae</taxon>
        <taxon>Papilionoideae</taxon>
        <taxon>50 kb inversion clade</taxon>
        <taxon>NPAAA clade</taxon>
        <taxon>indigoferoid/millettioid clade</taxon>
        <taxon>Phaseoleae</taxon>
        <taxon>Phaseolus</taxon>
    </lineage>
</organism>
<reference evidence="2 3" key="1">
    <citation type="submission" date="2024-01" db="EMBL/GenBank/DDBJ databases">
        <title>The genomes of 5 underutilized Papilionoideae crops provide insights into root nodulation and disease resistanc.</title>
        <authorList>
            <person name="Jiang F."/>
        </authorList>
    </citation>
    <scope>NUCLEOTIDE SEQUENCE [LARGE SCALE GENOMIC DNA]</scope>
    <source>
        <strain evidence="2">JINMINGXINNONG_FW02</strain>
        <tissue evidence="2">Leaves</tissue>
    </source>
</reference>
<accession>A0AAN9MPM1</accession>
<keyword evidence="1" id="KW-0472">Membrane</keyword>
<evidence type="ECO:0000313" key="2">
    <source>
        <dbReference type="EMBL" id="KAK7356634.1"/>
    </source>
</evidence>
<keyword evidence="3" id="KW-1185">Reference proteome</keyword>
<dbReference type="AlphaFoldDB" id="A0AAN9MPM1"/>
<protein>
    <submittedName>
        <fullName evidence="2">Uncharacterized protein</fullName>
    </submittedName>
</protein>
<sequence>MIEMIRDRDDALGKLQRTIEDYARHREERQAANCAWESRAWLPCPESFHRILEPHFNQLVYLREISCFNIKERTFGKRRNLDPQVRGWIFARVLQCWFCWIIFLAVVLGWCGWMVLLAMSGQFVG</sequence>
<comment type="caution">
    <text evidence="2">The sequence shown here is derived from an EMBL/GenBank/DDBJ whole genome shotgun (WGS) entry which is preliminary data.</text>
</comment>
<gene>
    <name evidence="2" type="ORF">VNO80_15909</name>
</gene>
<proteinExistence type="predicted"/>